<dbReference type="InterPro" id="IPR008538">
    <property type="entry name" value="Uma2"/>
</dbReference>
<organism evidence="2 3">
    <name type="scientific">Streptomyces hazeniae</name>
    <dbReference type="NCBI Taxonomy" id="3075538"/>
    <lineage>
        <taxon>Bacteria</taxon>
        <taxon>Bacillati</taxon>
        <taxon>Actinomycetota</taxon>
        <taxon>Actinomycetes</taxon>
        <taxon>Kitasatosporales</taxon>
        <taxon>Streptomycetaceae</taxon>
        <taxon>Streptomyces</taxon>
    </lineage>
</organism>
<dbReference type="InterPro" id="IPR011335">
    <property type="entry name" value="Restrct_endonuc-II-like"/>
</dbReference>
<evidence type="ECO:0000313" key="2">
    <source>
        <dbReference type="EMBL" id="MDT0379850.1"/>
    </source>
</evidence>
<evidence type="ECO:0000313" key="3">
    <source>
        <dbReference type="Proteomes" id="UP001183414"/>
    </source>
</evidence>
<feature type="domain" description="Putative restriction endonuclease" evidence="1">
    <location>
        <begin position="24"/>
        <end position="193"/>
    </location>
</feature>
<dbReference type="SUPFAM" id="SSF52980">
    <property type="entry name" value="Restriction endonuclease-like"/>
    <property type="match status" value="1"/>
</dbReference>
<comment type="caution">
    <text evidence="2">The sequence shown here is derived from an EMBL/GenBank/DDBJ whole genome shotgun (WGS) entry which is preliminary data.</text>
</comment>
<protein>
    <submittedName>
        <fullName evidence="2">Uma2 family endonuclease</fullName>
    </submittedName>
</protein>
<keyword evidence="2" id="KW-0540">Nuclease</keyword>
<keyword evidence="2" id="KW-0255">Endonuclease</keyword>
<evidence type="ECO:0000259" key="1">
    <source>
        <dbReference type="Pfam" id="PF05685"/>
    </source>
</evidence>
<keyword evidence="3" id="KW-1185">Reference proteome</keyword>
<dbReference type="GO" id="GO:0004519">
    <property type="term" value="F:endonuclease activity"/>
    <property type="evidence" value="ECO:0007669"/>
    <property type="project" value="UniProtKB-KW"/>
</dbReference>
<dbReference type="EMBL" id="JAVREQ010000011">
    <property type="protein sequence ID" value="MDT0379850.1"/>
    <property type="molecule type" value="Genomic_DNA"/>
</dbReference>
<name>A0ABU2NS95_9ACTN</name>
<dbReference type="RefSeq" id="WP_311673641.1">
    <property type="nucleotide sequence ID" value="NZ_JAVREQ010000011.1"/>
</dbReference>
<dbReference type="PANTHER" id="PTHR35400">
    <property type="entry name" value="SLR1083 PROTEIN"/>
    <property type="match status" value="1"/>
</dbReference>
<reference evidence="3" key="1">
    <citation type="submission" date="2023-07" db="EMBL/GenBank/DDBJ databases">
        <title>30 novel species of actinomycetes from the DSMZ collection.</title>
        <authorList>
            <person name="Nouioui I."/>
        </authorList>
    </citation>
    <scope>NUCLEOTIDE SEQUENCE [LARGE SCALE GENOMIC DNA]</scope>
    <source>
        <strain evidence="3">DSM 42041</strain>
    </source>
</reference>
<gene>
    <name evidence="2" type="ORF">RM572_13880</name>
</gene>
<sequence length="203" mass="22589">MTVELTDRIERAVSDDLSLDELFELLERMPVPEGYKAEIVEGTVHMSPQRDAHWEIIRRIVRALEDRFGMDAKVKSDVRIDFPDSSNGFAPDVAKLRDSAGKGHTDGRRGWLHEDVEFIAEVISRGTAANDYGPKQQAYAAAAVPVYLIVDPYTATCHLFTHPKDGEYQSRLTAKFGEVLDLSGTVVDLELPTADFPREGGDV</sequence>
<keyword evidence="2" id="KW-0378">Hydrolase</keyword>
<proteinExistence type="predicted"/>
<dbReference type="Pfam" id="PF05685">
    <property type="entry name" value="Uma2"/>
    <property type="match status" value="1"/>
</dbReference>
<dbReference type="PANTHER" id="PTHR35400:SF3">
    <property type="entry name" value="SLL1072 PROTEIN"/>
    <property type="match status" value="1"/>
</dbReference>
<dbReference type="Proteomes" id="UP001183414">
    <property type="component" value="Unassembled WGS sequence"/>
</dbReference>
<dbReference type="CDD" id="cd06260">
    <property type="entry name" value="DUF820-like"/>
    <property type="match status" value="1"/>
</dbReference>
<accession>A0ABU2NS95</accession>
<dbReference type="Gene3D" id="3.90.1570.10">
    <property type="entry name" value="tt1808, chain A"/>
    <property type="match status" value="1"/>
</dbReference>
<dbReference type="InterPro" id="IPR012296">
    <property type="entry name" value="Nuclease_put_TT1808"/>
</dbReference>